<dbReference type="EMBL" id="CP061538">
    <property type="protein sequence ID" value="QNV40633.1"/>
    <property type="molecule type" value="Genomic_DNA"/>
</dbReference>
<dbReference type="AlphaFoldDB" id="A0A7H2BLT7"/>
<dbReference type="Proteomes" id="UP000516421">
    <property type="component" value="Chromosome"/>
</dbReference>
<organism evidence="2 3">
    <name type="scientific">Rothia amarae</name>
    <dbReference type="NCBI Taxonomy" id="169480"/>
    <lineage>
        <taxon>Bacteria</taxon>
        <taxon>Bacillati</taxon>
        <taxon>Actinomycetota</taxon>
        <taxon>Actinomycetes</taxon>
        <taxon>Micrococcales</taxon>
        <taxon>Micrococcaceae</taxon>
        <taxon>Rothia</taxon>
    </lineage>
</organism>
<reference evidence="2 3" key="1">
    <citation type="submission" date="2020-09" db="EMBL/GenBank/DDBJ databases">
        <title>Investigation of environmental microbe.</title>
        <authorList>
            <person name="Ou Y."/>
            <person name="Kang Q."/>
        </authorList>
    </citation>
    <scope>NUCLEOTIDE SEQUENCE [LARGE SCALE GENOMIC DNA]</scope>
    <source>
        <strain evidence="2 3">KJZ-9</strain>
    </source>
</reference>
<dbReference type="Gene3D" id="1.10.10.10">
    <property type="entry name" value="Winged helix-like DNA-binding domain superfamily/Winged helix DNA-binding domain"/>
    <property type="match status" value="1"/>
</dbReference>
<dbReference type="KEGG" id="rama:IDM48_04315"/>
<dbReference type="InterPro" id="IPR036388">
    <property type="entry name" value="WH-like_DNA-bd_sf"/>
</dbReference>
<gene>
    <name evidence="2" type="ORF">IDM48_04315</name>
</gene>
<proteinExistence type="predicted"/>
<accession>A0A7H2BLT7</accession>
<evidence type="ECO:0000313" key="2">
    <source>
        <dbReference type="EMBL" id="QNV40633.1"/>
    </source>
</evidence>
<dbReference type="InterPro" id="IPR036390">
    <property type="entry name" value="WH_DNA-bd_sf"/>
</dbReference>
<feature type="region of interest" description="Disordered" evidence="1">
    <location>
        <begin position="99"/>
        <end position="161"/>
    </location>
</feature>
<protein>
    <submittedName>
        <fullName evidence="2">Helix-turn-helix domain-containing protein</fullName>
    </submittedName>
</protein>
<evidence type="ECO:0000313" key="3">
    <source>
        <dbReference type="Proteomes" id="UP000516421"/>
    </source>
</evidence>
<evidence type="ECO:0000256" key="1">
    <source>
        <dbReference type="SAM" id="MobiDB-lite"/>
    </source>
</evidence>
<sequence>MSNEAITWAFGLRLPMNEKFVLVALADYADDEHSCFPSVNKTSERVGVTPPTVRKLVSKLAERGLVEVQSREHPHGGSMSNRYILAVGKTLDECRPTSVNGGGLDSYPPANLAREGGKSVTGGGVSSSQGEGKAVFSTVTLNEPSNNPKTNLVGARSAPKGQRVTEDFMPAQKHIDKIRRMKPGLNLEVEHTKFINYWLSKTGKDATKLDWGRTWENWMLTAKEERPQDYKPGYQKRLEYNTHRFTQKYQPENPLNQPGSIFAIERGTE</sequence>
<keyword evidence="3" id="KW-1185">Reference proteome</keyword>
<name>A0A7H2BLT7_9MICC</name>
<feature type="compositionally biased region" description="Polar residues" evidence="1">
    <location>
        <begin position="137"/>
        <end position="150"/>
    </location>
</feature>
<dbReference type="Pfam" id="PF13730">
    <property type="entry name" value="HTH_36"/>
    <property type="match status" value="1"/>
</dbReference>
<dbReference type="SUPFAM" id="SSF46785">
    <property type="entry name" value="Winged helix' DNA-binding domain"/>
    <property type="match status" value="1"/>
</dbReference>